<dbReference type="RefSeq" id="WP_078111386.1">
    <property type="nucleotide sequence ID" value="NZ_CP065424.1"/>
</dbReference>
<dbReference type="InterPro" id="IPR001117">
    <property type="entry name" value="Cu-oxidase_2nd"/>
</dbReference>
<feature type="domain" description="Plastocyanin-like" evidence="4">
    <location>
        <begin position="62"/>
        <end position="192"/>
    </location>
</feature>
<protein>
    <submittedName>
        <fullName evidence="5">Copper oxidase</fullName>
    </submittedName>
</protein>
<evidence type="ECO:0000313" key="5">
    <source>
        <dbReference type="EMBL" id="OOP65864.1"/>
    </source>
</evidence>
<accession>A0A8E2I348</accession>
<sequence>MDKFETKGQEVDPSKPETIPKFIDELPIPRVLKPKMKANDKPHYYEIEMKEAKHQFHKLFPPTTIWGYNGTYPGPTIKVQRNQTIKVKWMNHLPEKHFLPIDRSLHGAADSPDVRTVVHVHGANVASESDGHPEAWFTTNFSQRGSTFKQKIYQYTNNQRSATLWYHDHAIGITRLNVYAGLAGFFLIHDPREDNLQLPKGKYDIPLMIQDKSFQADGALFYPENTNPPVSINPSVVPAFNGNTIVVNGKIWPYLRVEPRKYRFRLLNASNTNAYTLRFDNDHPFYQISTDGGLLSKPVELNSLPLEPAERSDIIIDFTNLKGETFILRNTNDDGDLSIIMQFKVNLPLSEKDTSDIPNFLCSDHSFDISSVQRNRLLTLSASTDHFNRPMLLLDHRMWDDPVTEKPVLNSVEIWKFINLTPFPHPIHVHLVQFKLINRRPFDIDRFNQDGFIQYTGPAREPELYERGWKDTIKVEPGTVTSIIMRFENHIGDYVWHCHILEHEDHDMMRPIKVIKE</sequence>
<gene>
    <name evidence="5" type="ORF">BWZ43_23950</name>
</gene>
<keyword evidence="6" id="KW-1185">Reference proteome</keyword>
<dbReference type="CDD" id="cd13891">
    <property type="entry name" value="CuRO_3_CotA_like"/>
    <property type="match status" value="1"/>
</dbReference>
<dbReference type="PANTHER" id="PTHR48267">
    <property type="entry name" value="CUPREDOXIN SUPERFAMILY PROTEIN"/>
    <property type="match status" value="1"/>
</dbReference>
<evidence type="ECO:0000313" key="6">
    <source>
        <dbReference type="Proteomes" id="UP000189761"/>
    </source>
</evidence>
<name>A0A8E2I348_9BACI</name>
<dbReference type="Proteomes" id="UP000189761">
    <property type="component" value="Unassembled WGS sequence"/>
</dbReference>
<dbReference type="EMBL" id="MTLA01000432">
    <property type="protein sequence ID" value="OOP65864.1"/>
    <property type="molecule type" value="Genomic_DNA"/>
</dbReference>
<evidence type="ECO:0000259" key="2">
    <source>
        <dbReference type="Pfam" id="PF00394"/>
    </source>
</evidence>
<dbReference type="Pfam" id="PF07731">
    <property type="entry name" value="Cu-oxidase_2"/>
    <property type="match status" value="1"/>
</dbReference>
<organism evidence="5 6">
    <name type="scientific">Heyndrickxia oleronia</name>
    <dbReference type="NCBI Taxonomy" id="38875"/>
    <lineage>
        <taxon>Bacteria</taxon>
        <taxon>Bacillati</taxon>
        <taxon>Bacillota</taxon>
        <taxon>Bacilli</taxon>
        <taxon>Bacillales</taxon>
        <taxon>Bacillaceae</taxon>
        <taxon>Heyndrickxia</taxon>
    </lineage>
</organism>
<dbReference type="GO" id="GO:0005507">
    <property type="term" value="F:copper ion binding"/>
    <property type="evidence" value="ECO:0007669"/>
    <property type="project" value="InterPro"/>
</dbReference>
<evidence type="ECO:0000259" key="4">
    <source>
        <dbReference type="Pfam" id="PF07732"/>
    </source>
</evidence>
<proteinExistence type="inferred from homology"/>
<feature type="domain" description="Plastocyanin-like" evidence="2">
    <location>
        <begin position="252"/>
        <end position="330"/>
    </location>
</feature>
<dbReference type="InterPro" id="IPR011707">
    <property type="entry name" value="Cu-oxidase-like_N"/>
</dbReference>
<dbReference type="Pfam" id="PF07732">
    <property type="entry name" value="Cu-oxidase_3"/>
    <property type="match status" value="1"/>
</dbReference>
<comment type="caution">
    <text evidence="5">The sequence shown here is derived from an EMBL/GenBank/DDBJ whole genome shotgun (WGS) entry which is preliminary data.</text>
</comment>
<dbReference type="CDD" id="cd13844">
    <property type="entry name" value="CuRO_1_BOD_CotA_like"/>
    <property type="match status" value="1"/>
</dbReference>
<dbReference type="GO" id="GO:0016491">
    <property type="term" value="F:oxidoreductase activity"/>
    <property type="evidence" value="ECO:0007669"/>
    <property type="project" value="InterPro"/>
</dbReference>
<dbReference type="PANTHER" id="PTHR48267:SF1">
    <property type="entry name" value="BILIRUBIN OXIDASE"/>
    <property type="match status" value="1"/>
</dbReference>
<evidence type="ECO:0000259" key="3">
    <source>
        <dbReference type="Pfam" id="PF07731"/>
    </source>
</evidence>
<dbReference type="InterPro" id="IPR011706">
    <property type="entry name" value="Cu-oxidase_C"/>
</dbReference>
<dbReference type="InterPro" id="IPR008972">
    <property type="entry name" value="Cupredoxin"/>
</dbReference>
<evidence type="ECO:0000256" key="1">
    <source>
        <dbReference type="ARBA" id="ARBA00010609"/>
    </source>
</evidence>
<dbReference type="InterPro" id="IPR045087">
    <property type="entry name" value="Cu-oxidase_fam"/>
</dbReference>
<dbReference type="Pfam" id="PF00394">
    <property type="entry name" value="Cu-oxidase"/>
    <property type="match status" value="1"/>
</dbReference>
<reference evidence="5 6" key="1">
    <citation type="submission" date="2017-01" db="EMBL/GenBank/DDBJ databases">
        <title>Draft genome sequence of Bacillus oleronius.</title>
        <authorList>
            <person name="Allam M."/>
        </authorList>
    </citation>
    <scope>NUCLEOTIDE SEQUENCE [LARGE SCALE GENOMIC DNA]</scope>
    <source>
        <strain evidence="5 6">DSM 9356</strain>
    </source>
</reference>
<dbReference type="Gene3D" id="2.60.40.420">
    <property type="entry name" value="Cupredoxins - blue copper proteins"/>
    <property type="match status" value="3"/>
</dbReference>
<dbReference type="CDD" id="cd13868">
    <property type="entry name" value="CuRO_2_CotA_like"/>
    <property type="match status" value="1"/>
</dbReference>
<dbReference type="AlphaFoldDB" id="A0A8E2I348"/>
<feature type="domain" description="Plastocyanin-like" evidence="3">
    <location>
        <begin position="396"/>
        <end position="514"/>
    </location>
</feature>
<dbReference type="SUPFAM" id="SSF49503">
    <property type="entry name" value="Cupredoxins"/>
    <property type="match status" value="3"/>
</dbReference>
<comment type="similarity">
    <text evidence="1">Belongs to the multicopper oxidase family.</text>
</comment>